<dbReference type="Pfam" id="PF00232">
    <property type="entry name" value="Glyco_hydro_1"/>
    <property type="match status" value="1"/>
</dbReference>
<keyword evidence="1" id="KW-0378">Hydrolase</keyword>
<organism evidence="3 4">
    <name type="scientific">Alkalicoccobacillus plakortidis</name>
    <dbReference type="NCBI Taxonomy" id="444060"/>
    <lineage>
        <taxon>Bacteria</taxon>
        <taxon>Bacillati</taxon>
        <taxon>Bacillota</taxon>
        <taxon>Bacilli</taxon>
        <taxon>Bacillales</taxon>
        <taxon>Bacillaceae</taxon>
        <taxon>Alkalicoccobacillus</taxon>
    </lineage>
</organism>
<evidence type="ECO:0000313" key="4">
    <source>
        <dbReference type="Proteomes" id="UP001203665"/>
    </source>
</evidence>
<dbReference type="RefSeq" id="WP_251611237.1">
    <property type="nucleotide sequence ID" value="NZ_JAMQJY010000004.1"/>
</dbReference>
<dbReference type="InterPro" id="IPR001360">
    <property type="entry name" value="Glyco_hydro_1"/>
</dbReference>
<proteinExistence type="inferred from homology"/>
<dbReference type="EMBL" id="JAMQJY010000004">
    <property type="protein sequence ID" value="MCM2677443.1"/>
    <property type="molecule type" value="Genomic_DNA"/>
</dbReference>
<comment type="similarity">
    <text evidence="2">Belongs to the glycosyl hydrolase 1 family.</text>
</comment>
<keyword evidence="4" id="KW-1185">Reference proteome</keyword>
<protein>
    <submittedName>
        <fullName evidence="3">Family 1 glycosylhydrolase</fullName>
    </submittedName>
</protein>
<dbReference type="PRINTS" id="PR00131">
    <property type="entry name" value="GLHYDRLASE1"/>
</dbReference>
<gene>
    <name evidence="3" type="ORF">NDM98_19680</name>
</gene>
<evidence type="ECO:0000313" key="3">
    <source>
        <dbReference type="EMBL" id="MCM2677443.1"/>
    </source>
</evidence>
<dbReference type="PANTHER" id="PTHR10353">
    <property type="entry name" value="GLYCOSYL HYDROLASE"/>
    <property type="match status" value="1"/>
</dbReference>
<keyword evidence="1" id="KW-0326">Glycosidase</keyword>
<name>A0ABT0XQ29_9BACI</name>
<dbReference type="SUPFAM" id="SSF51445">
    <property type="entry name" value="(Trans)glycosidases"/>
    <property type="match status" value="1"/>
</dbReference>
<dbReference type="PANTHER" id="PTHR10353:SF122">
    <property type="entry name" value="6-PHOSPHO-BETA-GLUCOSIDASE ASCB-RELATED"/>
    <property type="match status" value="1"/>
</dbReference>
<dbReference type="Proteomes" id="UP001203665">
    <property type="component" value="Unassembled WGS sequence"/>
</dbReference>
<evidence type="ECO:0000256" key="1">
    <source>
        <dbReference type="ARBA" id="ARBA00023295"/>
    </source>
</evidence>
<dbReference type="InterPro" id="IPR017853">
    <property type="entry name" value="GH"/>
</dbReference>
<evidence type="ECO:0000256" key="2">
    <source>
        <dbReference type="RuleBase" id="RU003690"/>
    </source>
</evidence>
<comment type="caution">
    <text evidence="3">The sequence shown here is derived from an EMBL/GenBank/DDBJ whole genome shotgun (WGS) entry which is preliminary data.</text>
</comment>
<dbReference type="Gene3D" id="3.20.20.80">
    <property type="entry name" value="Glycosidases"/>
    <property type="match status" value="1"/>
</dbReference>
<sequence>MIVENGMGTADVVENSEINDDYRIDYLQKHIKKISELLEDGVEVIAYTPWSALDLVSLSCGTMQKRYGFIYVDKDDLGEGTLKRIKKKFFYWYRIVIDSNGGEI</sequence>
<accession>A0ABT0XQ29</accession>
<reference evidence="3" key="1">
    <citation type="submission" date="2022-06" db="EMBL/GenBank/DDBJ databases">
        <title>Alkalicoccobacillus porphyridii sp. nov., isolated from a marine red alga, Porphyridium purpureum and reclassification of Shouchella plakortidis and Shouchella gibsonii as Alkalicoccobacillus plakortidis comb. nov. and Alkalicoccobacillus gibsonii comb. nov.</title>
        <authorList>
            <person name="Kim K.H."/>
            <person name="Lee J.K."/>
            <person name="Han D.M."/>
            <person name="Baek J.H."/>
            <person name="Jeon C.O."/>
        </authorList>
    </citation>
    <scope>NUCLEOTIDE SEQUENCE</scope>
    <source>
        <strain evidence="3">DSM 19153</strain>
    </source>
</reference>